<feature type="domain" description="Glycosyl transferase family 1" evidence="1">
    <location>
        <begin position="2"/>
        <end position="63"/>
    </location>
</feature>
<dbReference type="InterPro" id="IPR001296">
    <property type="entry name" value="Glyco_trans_1"/>
</dbReference>
<protein>
    <recommendedName>
        <fullName evidence="1">Glycosyl transferase family 1 domain-containing protein</fullName>
    </recommendedName>
</protein>
<dbReference type="AlphaFoldDB" id="X1NQF2"/>
<dbReference type="PANTHER" id="PTHR12526:SF595">
    <property type="entry name" value="BLL5217 PROTEIN"/>
    <property type="match status" value="1"/>
</dbReference>
<comment type="caution">
    <text evidence="2">The sequence shown here is derived from an EMBL/GenBank/DDBJ whole genome shotgun (WGS) entry which is preliminary data.</text>
</comment>
<dbReference type="GO" id="GO:0016757">
    <property type="term" value="F:glycosyltransferase activity"/>
    <property type="evidence" value="ECO:0007669"/>
    <property type="project" value="InterPro"/>
</dbReference>
<sequence>GFLFPIKWQEPFGIVMIEAMASGVPVIAYPNGAVQEVIKNEKTGFIVKNVNEMTKAIKNIDKIDRKKCRQRVEKYFTVEKMVDDYEKIIKRLI</sequence>
<feature type="non-terminal residue" evidence="2">
    <location>
        <position position="1"/>
    </location>
</feature>
<dbReference type="EMBL" id="BARV01025642">
    <property type="protein sequence ID" value="GAI45838.1"/>
    <property type="molecule type" value="Genomic_DNA"/>
</dbReference>
<evidence type="ECO:0000259" key="1">
    <source>
        <dbReference type="Pfam" id="PF00534"/>
    </source>
</evidence>
<dbReference type="PANTHER" id="PTHR12526">
    <property type="entry name" value="GLYCOSYLTRANSFERASE"/>
    <property type="match status" value="1"/>
</dbReference>
<evidence type="ECO:0000313" key="2">
    <source>
        <dbReference type="EMBL" id="GAI45838.1"/>
    </source>
</evidence>
<accession>X1NQF2</accession>
<dbReference type="SUPFAM" id="SSF53756">
    <property type="entry name" value="UDP-Glycosyltransferase/glycogen phosphorylase"/>
    <property type="match status" value="1"/>
</dbReference>
<dbReference type="Pfam" id="PF00534">
    <property type="entry name" value="Glycos_transf_1"/>
    <property type="match status" value="1"/>
</dbReference>
<name>X1NQF2_9ZZZZ</name>
<organism evidence="2">
    <name type="scientific">marine sediment metagenome</name>
    <dbReference type="NCBI Taxonomy" id="412755"/>
    <lineage>
        <taxon>unclassified sequences</taxon>
        <taxon>metagenomes</taxon>
        <taxon>ecological metagenomes</taxon>
    </lineage>
</organism>
<dbReference type="Gene3D" id="3.40.50.2000">
    <property type="entry name" value="Glycogen Phosphorylase B"/>
    <property type="match status" value="2"/>
</dbReference>
<reference evidence="2" key="1">
    <citation type="journal article" date="2014" name="Front. Microbiol.">
        <title>High frequency of phylogenetically diverse reductive dehalogenase-homologous genes in deep subseafloor sedimentary metagenomes.</title>
        <authorList>
            <person name="Kawai M."/>
            <person name="Futagami T."/>
            <person name="Toyoda A."/>
            <person name="Takaki Y."/>
            <person name="Nishi S."/>
            <person name="Hori S."/>
            <person name="Arai W."/>
            <person name="Tsubouchi T."/>
            <person name="Morono Y."/>
            <person name="Uchiyama I."/>
            <person name="Ito T."/>
            <person name="Fujiyama A."/>
            <person name="Inagaki F."/>
            <person name="Takami H."/>
        </authorList>
    </citation>
    <scope>NUCLEOTIDE SEQUENCE</scope>
    <source>
        <strain evidence="2">Expedition CK06-06</strain>
    </source>
</reference>
<proteinExistence type="predicted"/>
<gene>
    <name evidence="2" type="ORF">S06H3_41581</name>
</gene>